<proteinExistence type="predicted"/>
<reference evidence="2" key="1">
    <citation type="journal article" date="2010" name="Nat. Biotechnol.">
        <title>Draft genome sequence of the oilseed species Ricinus communis.</title>
        <authorList>
            <person name="Chan A.P."/>
            <person name="Crabtree J."/>
            <person name="Zhao Q."/>
            <person name="Lorenzi H."/>
            <person name="Orvis J."/>
            <person name="Puiu D."/>
            <person name="Melake-Berhan A."/>
            <person name="Jones K.M."/>
            <person name="Redman J."/>
            <person name="Chen G."/>
            <person name="Cahoon E.B."/>
            <person name="Gedil M."/>
            <person name="Stanke M."/>
            <person name="Haas B.J."/>
            <person name="Wortman J.R."/>
            <person name="Fraser-Liggett C.M."/>
            <person name="Ravel J."/>
            <person name="Rabinowicz P.D."/>
        </authorList>
    </citation>
    <scope>NUCLEOTIDE SEQUENCE [LARGE SCALE GENOMIC DNA]</scope>
    <source>
        <strain evidence="2">cv. Hale</strain>
    </source>
</reference>
<gene>
    <name evidence="1" type="ORF">RCOM_0169090</name>
</gene>
<organism evidence="1 2">
    <name type="scientific">Ricinus communis</name>
    <name type="common">Castor bean</name>
    <dbReference type="NCBI Taxonomy" id="3988"/>
    <lineage>
        <taxon>Eukaryota</taxon>
        <taxon>Viridiplantae</taxon>
        <taxon>Streptophyta</taxon>
        <taxon>Embryophyta</taxon>
        <taxon>Tracheophyta</taxon>
        <taxon>Spermatophyta</taxon>
        <taxon>Magnoliopsida</taxon>
        <taxon>eudicotyledons</taxon>
        <taxon>Gunneridae</taxon>
        <taxon>Pentapetalae</taxon>
        <taxon>rosids</taxon>
        <taxon>fabids</taxon>
        <taxon>Malpighiales</taxon>
        <taxon>Euphorbiaceae</taxon>
        <taxon>Acalyphoideae</taxon>
        <taxon>Acalypheae</taxon>
        <taxon>Ricinus</taxon>
    </lineage>
</organism>
<sequence>MRMSGNCKLLIDSKILVTQSDSKLLIDEILGKGISDSFGGLLVDDIIHLVPNIETAISKKFVKLRTRLHIF</sequence>
<dbReference type="InParanoid" id="B9T3S7"/>
<keyword evidence="2" id="KW-1185">Reference proteome</keyword>
<dbReference type="EMBL" id="EQ974432">
    <property type="protein sequence ID" value="EEF29476.1"/>
    <property type="molecule type" value="Genomic_DNA"/>
</dbReference>
<dbReference type="Proteomes" id="UP000008311">
    <property type="component" value="Unassembled WGS sequence"/>
</dbReference>
<evidence type="ECO:0000313" key="2">
    <source>
        <dbReference type="Proteomes" id="UP000008311"/>
    </source>
</evidence>
<evidence type="ECO:0000313" key="1">
    <source>
        <dbReference type="EMBL" id="EEF29476.1"/>
    </source>
</evidence>
<accession>B9T3S7</accession>
<protein>
    <submittedName>
        <fullName evidence="1">Uncharacterized protein</fullName>
    </submittedName>
</protein>
<name>B9T3S7_RICCO</name>
<dbReference type="AlphaFoldDB" id="B9T3S7"/>